<sequence length="65" mass="7450">MILPMNASCDPYGWHGNFTWMPPTWNAFLHLELGFELVAGVADTILAERGFERPWGARDSFFFLT</sequence>
<evidence type="ECO:0000313" key="1">
    <source>
        <dbReference type="EMBL" id="MBX52488.1"/>
    </source>
</evidence>
<name>A0A2P2PCL3_RHIMU</name>
<dbReference type="AlphaFoldDB" id="A0A2P2PCL3"/>
<reference evidence="1" key="1">
    <citation type="submission" date="2018-02" db="EMBL/GenBank/DDBJ databases">
        <title>Rhizophora mucronata_Transcriptome.</title>
        <authorList>
            <person name="Meera S.P."/>
            <person name="Sreeshan A."/>
            <person name="Augustine A."/>
        </authorList>
    </citation>
    <scope>NUCLEOTIDE SEQUENCE</scope>
    <source>
        <tissue evidence="1">Leaf</tissue>
    </source>
</reference>
<organism evidence="1">
    <name type="scientific">Rhizophora mucronata</name>
    <name type="common">Asiatic mangrove</name>
    <dbReference type="NCBI Taxonomy" id="61149"/>
    <lineage>
        <taxon>Eukaryota</taxon>
        <taxon>Viridiplantae</taxon>
        <taxon>Streptophyta</taxon>
        <taxon>Embryophyta</taxon>
        <taxon>Tracheophyta</taxon>
        <taxon>Spermatophyta</taxon>
        <taxon>Magnoliopsida</taxon>
        <taxon>eudicotyledons</taxon>
        <taxon>Gunneridae</taxon>
        <taxon>Pentapetalae</taxon>
        <taxon>rosids</taxon>
        <taxon>fabids</taxon>
        <taxon>Malpighiales</taxon>
        <taxon>Rhizophoraceae</taxon>
        <taxon>Rhizophora</taxon>
    </lineage>
</organism>
<protein>
    <submittedName>
        <fullName evidence="1">Uncharacterized protein</fullName>
    </submittedName>
</protein>
<dbReference type="EMBL" id="GGEC01072004">
    <property type="protein sequence ID" value="MBX52488.1"/>
    <property type="molecule type" value="Transcribed_RNA"/>
</dbReference>
<proteinExistence type="predicted"/>
<accession>A0A2P2PCL3</accession>